<dbReference type="PANTHER" id="PTHR36558:SF1">
    <property type="entry name" value="RESTRICTION ENDONUCLEASE DOMAIN-CONTAINING PROTEIN-RELATED"/>
    <property type="match status" value="1"/>
</dbReference>
<proteinExistence type="predicted"/>
<accession>A0ABR8IN87</accession>
<dbReference type="InterPro" id="IPR008538">
    <property type="entry name" value="Uma2"/>
</dbReference>
<keyword evidence="2" id="KW-0378">Hydrolase</keyword>
<feature type="domain" description="Putative restriction endonuclease" evidence="1">
    <location>
        <begin position="10"/>
        <end position="176"/>
    </location>
</feature>
<dbReference type="CDD" id="cd06260">
    <property type="entry name" value="DUF820-like"/>
    <property type="match status" value="1"/>
</dbReference>
<dbReference type="InterPro" id="IPR011335">
    <property type="entry name" value="Restrct_endonuc-II-like"/>
</dbReference>
<dbReference type="Gene3D" id="3.90.1570.10">
    <property type="entry name" value="tt1808, chain A"/>
    <property type="match status" value="1"/>
</dbReference>
<comment type="caution">
    <text evidence="2">The sequence shown here is derived from an EMBL/GenBank/DDBJ whole genome shotgun (WGS) entry which is preliminary data.</text>
</comment>
<gene>
    <name evidence="2" type="ORF">H6G43_05810</name>
</gene>
<evidence type="ECO:0000313" key="3">
    <source>
        <dbReference type="Proteomes" id="UP000660270"/>
    </source>
</evidence>
<dbReference type="Pfam" id="PF05685">
    <property type="entry name" value="Uma2"/>
    <property type="match status" value="1"/>
</dbReference>
<keyword evidence="3" id="KW-1185">Reference proteome</keyword>
<protein>
    <submittedName>
        <fullName evidence="2">Uma2 family endonuclease</fullName>
    </submittedName>
</protein>
<sequence length="195" mass="22639">MSTEKTYYTPEEYLELENKSEIKHEYLNAEIITMTGGTTNHNKLALKIAAKLLAILEEQGYEIYIGDVKLWIEAYNRYTYPDVMVVAGKSSYQGNTQSVITNPLVIIEVLSKSTANYDQGDKFDAYRTIPSFQEYILISQTEYYIKQFVKNEQGKWLLTDYRGESEILKLETVDFEMSLKALYQYIDFTQSENCV</sequence>
<dbReference type="SUPFAM" id="SSF52980">
    <property type="entry name" value="Restriction endonuclease-like"/>
    <property type="match status" value="1"/>
</dbReference>
<dbReference type="Proteomes" id="UP000660270">
    <property type="component" value="Unassembled WGS sequence"/>
</dbReference>
<dbReference type="InterPro" id="IPR012296">
    <property type="entry name" value="Nuclease_put_TT1808"/>
</dbReference>
<reference evidence="2 3" key="1">
    <citation type="journal article" date="2020" name="ISME J.">
        <title>Comparative genomics reveals insights into cyanobacterial evolution and habitat adaptation.</title>
        <authorList>
            <person name="Chen M.Y."/>
            <person name="Teng W.K."/>
            <person name="Zhao L."/>
            <person name="Hu C.X."/>
            <person name="Zhou Y.K."/>
            <person name="Han B.P."/>
            <person name="Song L.R."/>
            <person name="Shu W.S."/>
        </authorList>
    </citation>
    <scope>NUCLEOTIDE SEQUENCE [LARGE SCALE GENOMIC DNA]</scope>
    <source>
        <strain evidence="2 3">FACHB-1249</strain>
    </source>
</reference>
<dbReference type="PANTHER" id="PTHR36558">
    <property type="entry name" value="GLR1098 PROTEIN"/>
    <property type="match status" value="1"/>
</dbReference>
<evidence type="ECO:0000259" key="1">
    <source>
        <dbReference type="Pfam" id="PF05685"/>
    </source>
</evidence>
<name>A0ABR8IN87_APHFL</name>
<evidence type="ECO:0000313" key="2">
    <source>
        <dbReference type="EMBL" id="MBD2684765.1"/>
    </source>
</evidence>
<keyword evidence="2" id="KW-0255">Endonuclease</keyword>
<keyword evidence="2" id="KW-0540">Nuclease</keyword>
<organism evidence="2 3">
    <name type="scientific">Aphanizomenon flos-aquae FACHB-1249</name>
    <dbReference type="NCBI Taxonomy" id="2692889"/>
    <lineage>
        <taxon>Bacteria</taxon>
        <taxon>Bacillati</taxon>
        <taxon>Cyanobacteriota</taxon>
        <taxon>Cyanophyceae</taxon>
        <taxon>Nostocales</taxon>
        <taxon>Aphanizomenonaceae</taxon>
        <taxon>Aphanizomenon</taxon>
    </lineage>
</organism>
<dbReference type="EMBL" id="JACJTM010000009">
    <property type="protein sequence ID" value="MBD2684765.1"/>
    <property type="molecule type" value="Genomic_DNA"/>
</dbReference>
<dbReference type="GO" id="GO:0004519">
    <property type="term" value="F:endonuclease activity"/>
    <property type="evidence" value="ECO:0007669"/>
    <property type="project" value="UniProtKB-KW"/>
</dbReference>